<dbReference type="RefSeq" id="WP_279649936.1">
    <property type="nucleotide sequence ID" value="NZ_CP122539.1"/>
</dbReference>
<keyword evidence="2" id="KW-1185">Reference proteome</keyword>
<evidence type="ECO:0000313" key="1">
    <source>
        <dbReference type="EMBL" id="WGH74055.1"/>
    </source>
</evidence>
<protein>
    <recommendedName>
        <fullName evidence="3">IS982 family transposase</fullName>
    </recommendedName>
</protein>
<name>A0ABY8L1V0_9FLAO</name>
<reference evidence="1 2" key="1">
    <citation type="submission" date="2023-04" db="EMBL/GenBank/DDBJ databases">
        <title>Tenacibaculum tangerinum sp. nov., isolated from sea tidal flat of South Korea.</title>
        <authorList>
            <person name="Lee S.H."/>
            <person name="Kim J.-J."/>
        </authorList>
    </citation>
    <scope>NUCLEOTIDE SEQUENCE [LARGE SCALE GENOMIC DNA]</scope>
    <source>
        <strain evidence="1 2">GRR-S3-23</strain>
    </source>
</reference>
<dbReference type="EMBL" id="CP122539">
    <property type="protein sequence ID" value="WGH74055.1"/>
    <property type="molecule type" value="Genomic_DNA"/>
</dbReference>
<gene>
    <name evidence="1" type="ORF">P8625_07945</name>
</gene>
<accession>A0ABY8L1V0</accession>
<dbReference type="Proteomes" id="UP001232001">
    <property type="component" value="Chromosome"/>
</dbReference>
<evidence type="ECO:0000313" key="2">
    <source>
        <dbReference type="Proteomes" id="UP001232001"/>
    </source>
</evidence>
<proteinExistence type="predicted"/>
<evidence type="ECO:0008006" key="3">
    <source>
        <dbReference type="Google" id="ProtNLM"/>
    </source>
</evidence>
<sequence>MISDFKITEFFCLIDDFCTEINQVIDKNALETCSKIVRRRKPKLTQSEIITIMVLFHFSGFRCFKHFYIEYVSKHLSKEFPDLVSYNRFVELKRHFQKTDCFLRFKKNRYSNFTNLIPIFDFSGFFEFLQGKILGKRSDKTYLSH</sequence>
<organism evidence="1 2">
    <name type="scientific">Tenacibaculum tangerinum</name>
    <dbReference type="NCBI Taxonomy" id="3038772"/>
    <lineage>
        <taxon>Bacteria</taxon>
        <taxon>Pseudomonadati</taxon>
        <taxon>Bacteroidota</taxon>
        <taxon>Flavobacteriia</taxon>
        <taxon>Flavobacteriales</taxon>
        <taxon>Flavobacteriaceae</taxon>
        <taxon>Tenacibaculum</taxon>
    </lineage>
</organism>